<evidence type="ECO:0000256" key="1">
    <source>
        <dbReference type="SAM" id="MobiDB-lite"/>
    </source>
</evidence>
<feature type="region of interest" description="Disordered" evidence="1">
    <location>
        <begin position="36"/>
        <end position="55"/>
    </location>
</feature>
<accession>A0A9D1AC15</accession>
<comment type="caution">
    <text evidence="2">The sequence shown here is derived from an EMBL/GenBank/DDBJ whole genome shotgun (WGS) entry which is preliminary data.</text>
</comment>
<gene>
    <name evidence="2" type="ORF">IAB31_06075</name>
</gene>
<proteinExistence type="predicted"/>
<sequence length="55" mass="5970">MAEPAGETPFPAELGRAELLLEHTKRAELLSGRLGRGKQLSGQTERGNFLGDCEM</sequence>
<reference evidence="2" key="2">
    <citation type="journal article" date="2021" name="PeerJ">
        <title>Extensive microbial diversity within the chicken gut microbiome revealed by metagenomics and culture.</title>
        <authorList>
            <person name="Gilroy R."/>
            <person name="Ravi A."/>
            <person name="Getino M."/>
            <person name="Pursley I."/>
            <person name="Horton D.L."/>
            <person name="Alikhan N.F."/>
            <person name="Baker D."/>
            <person name="Gharbi K."/>
            <person name="Hall N."/>
            <person name="Watson M."/>
            <person name="Adriaenssens E.M."/>
            <person name="Foster-Nyarko E."/>
            <person name="Jarju S."/>
            <person name="Secka A."/>
            <person name="Antonio M."/>
            <person name="Oren A."/>
            <person name="Chaudhuri R.R."/>
            <person name="La Ragione R."/>
            <person name="Hildebrand F."/>
            <person name="Pallen M.J."/>
        </authorList>
    </citation>
    <scope>NUCLEOTIDE SEQUENCE</scope>
    <source>
        <strain evidence="2">ChiSjej4B22-8148</strain>
    </source>
</reference>
<organism evidence="2 3">
    <name type="scientific">Candidatus Choladousia intestinavium</name>
    <dbReference type="NCBI Taxonomy" id="2840727"/>
    <lineage>
        <taxon>Bacteria</taxon>
        <taxon>Bacillati</taxon>
        <taxon>Bacillota</taxon>
        <taxon>Clostridia</taxon>
        <taxon>Lachnospirales</taxon>
        <taxon>Lachnospiraceae</taxon>
        <taxon>Lachnospiraceae incertae sedis</taxon>
        <taxon>Candidatus Choladousia</taxon>
    </lineage>
</organism>
<reference evidence="2" key="1">
    <citation type="submission" date="2020-10" db="EMBL/GenBank/DDBJ databases">
        <authorList>
            <person name="Gilroy R."/>
        </authorList>
    </citation>
    <scope>NUCLEOTIDE SEQUENCE</scope>
    <source>
        <strain evidence="2">ChiSjej4B22-8148</strain>
    </source>
</reference>
<dbReference type="AlphaFoldDB" id="A0A9D1AC15"/>
<evidence type="ECO:0000313" key="3">
    <source>
        <dbReference type="Proteomes" id="UP000886757"/>
    </source>
</evidence>
<dbReference type="Proteomes" id="UP000886757">
    <property type="component" value="Unassembled WGS sequence"/>
</dbReference>
<name>A0A9D1AC15_9FIRM</name>
<evidence type="ECO:0000313" key="2">
    <source>
        <dbReference type="EMBL" id="HIR13472.1"/>
    </source>
</evidence>
<dbReference type="EMBL" id="DVGK01000069">
    <property type="protein sequence ID" value="HIR13472.1"/>
    <property type="molecule type" value="Genomic_DNA"/>
</dbReference>
<protein>
    <submittedName>
        <fullName evidence="2">Uncharacterized protein</fullName>
    </submittedName>
</protein>